<dbReference type="GO" id="GO:0009306">
    <property type="term" value="P:protein secretion"/>
    <property type="evidence" value="ECO:0007669"/>
    <property type="project" value="TreeGrafter"/>
</dbReference>
<feature type="region of interest" description="Disordered" evidence="2">
    <location>
        <begin position="734"/>
        <end position="787"/>
    </location>
</feature>
<dbReference type="AlphaFoldDB" id="A0A167QA99"/>
<feature type="compositionally biased region" description="Low complexity" evidence="2">
    <location>
        <begin position="983"/>
        <end position="996"/>
    </location>
</feature>
<name>A0A167QA99_9HYPO</name>
<feature type="region of interest" description="Disordered" evidence="2">
    <location>
        <begin position="88"/>
        <end position="112"/>
    </location>
</feature>
<dbReference type="PANTHER" id="PTHR20959">
    <property type="entry name" value="TRANSPORT AND GOLGI ORGANIZATION PROTEIN 6 FAMILY MEMBER"/>
    <property type="match status" value="1"/>
</dbReference>
<evidence type="ECO:0000259" key="3">
    <source>
        <dbReference type="Pfam" id="PF10304"/>
    </source>
</evidence>
<dbReference type="OrthoDB" id="39591at2759"/>
<sequence length="1010" mass="107893">MDATGSSMEGGDARMRLLQSLNMLGSAAFNPLNTYDTLTKAHQRDFENLIRKTRPAALLPALSFLIQPGHTPAWLRKEFTRQLALLPLRTDDGGGDDGDGSDGSRGTGAVSNGGVRATLEFVFSVHPSSNAADTAGATVPQKQGANITHEALQMATRLLSTPPERITADAWFAGIAPQLLALLDGRDGLELAKVAAYVIGFGILGRKSYGAPGTPGWTNFAEPMLRCIDPTTSRAPRQTVESGGDVVVDLRTKASTVLVSDDDVAQGLRRLQTLVLSHPNPGLTRRLLAPILLPLWALSSWPDASPRCKEDYCLPAENLLKIYLKITTSADKVLPIVRNLLFDGSRDASKEPQWAYQAKKTAGNTNTNSICIVTAPSGPLDAVEVLQTRWSEVGAKSDALLDLLASISTDDEDILSVFLDLFNRRISSAKSPTQKQGEKPEIVLPGIGDEAKDEQEEEDGSDAAGGSLLADVLEGSILQKMMEKFPEKLAGHPGRTLELVEGCLRQVDESALTEDETVSVLLSLLNLVVAAPGFRKAKADGTIMHSIEASLAKVANAAATETTTAKTAQNLLLFLTYRDEIEDPDTDAATASSDATRAASRHAEDRKTLNLALSYITQADSPPPVRSEGLNLLQSLIQANSAVLDIPALLVLLSSLLDENEDYVNLRVVKVFALLADRHPQSTTKELLDHYVDAAETKSVDARLRFGEALLQVVQRLGATFAGDTAQQVGQALLETAGRRGHRPKTAAKQARDERMRARARPNPGAGLGDRPGNNNKNDDDEDEDDVDLDDALLSKEEKQRNEILGRIVAGWGSTRGSEDVRIRASALSIFATGLDTNIAGLGAVLASGAVDLSLHVLTMEPEPEKAILRRAAIVTILSFVRALDAARQARRRLGFGLTPQSQDDILRILRYVAGTDEDGLVRQHAADVIESLENWQAISLLPAAAGNGGDDGGEGGSLLAAAGPMGGLTRLAGLSLNPLGQPEPAAQPSSSTSPPDANQTRRPRIEEIE</sequence>
<feature type="domain" description="RNA polymerase II assembly factor Rtp1 C-terminal" evidence="4">
    <location>
        <begin position="619"/>
        <end position="719"/>
    </location>
</feature>
<dbReference type="PANTHER" id="PTHR20959:SF1">
    <property type="entry name" value="TRANSPORT AND GOLGI ORGANIZATION PROTEIN 6 HOMOLOG"/>
    <property type="match status" value="1"/>
</dbReference>
<gene>
    <name evidence="5" type="ORF">SPI_07112</name>
</gene>
<organism evidence="5 6">
    <name type="scientific">Niveomyces insectorum RCEF 264</name>
    <dbReference type="NCBI Taxonomy" id="1081102"/>
    <lineage>
        <taxon>Eukaryota</taxon>
        <taxon>Fungi</taxon>
        <taxon>Dikarya</taxon>
        <taxon>Ascomycota</taxon>
        <taxon>Pezizomycotina</taxon>
        <taxon>Sordariomycetes</taxon>
        <taxon>Hypocreomycetidae</taxon>
        <taxon>Hypocreales</taxon>
        <taxon>Cordycipitaceae</taxon>
        <taxon>Niveomyces</taxon>
    </lineage>
</organism>
<dbReference type="InterPro" id="IPR019414">
    <property type="entry name" value="Rtp1_C2"/>
</dbReference>
<evidence type="ECO:0000256" key="2">
    <source>
        <dbReference type="SAM" id="MobiDB-lite"/>
    </source>
</evidence>
<dbReference type="Pfam" id="PF10363">
    <property type="entry name" value="RTP1_C1"/>
    <property type="match status" value="1"/>
</dbReference>
<dbReference type="Pfam" id="PF10304">
    <property type="entry name" value="RTP1_C2"/>
    <property type="match status" value="1"/>
</dbReference>
<dbReference type="InterPro" id="IPR016024">
    <property type="entry name" value="ARM-type_fold"/>
</dbReference>
<dbReference type="Proteomes" id="UP000076874">
    <property type="component" value="Unassembled WGS sequence"/>
</dbReference>
<dbReference type="EMBL" id="AZHD01000014">
    <property type="protein sequence ID" value="OAA57453.1"/>
    <property type="molecule type" value="Genomic_DNA"/>
</dbReference>
<evidence type="ECO:0000256" key="1">
    <source>
        <dbReference type="ARBA" id="ARBA00005724"/>
    </source>
</evidence>
<evidence type="ECO:0000313" key="5">
    <source>
        <dbReference type="EMBL" id="OAA57453.1"/>
    </source>
</evidence>
<protein>
    <submittedName>
        <fullName evidence="5">Protein required for cell viability</fullName>
    </submittedName>
</protein>
<accession>A0A167QA99</accession>
<dbReference type="InterPro" id="IPR019451">
    <property type="entry name" value="Rtp1_C1"/>
</dbReference>
<proteinExistence type="inferred from homology"/>
<dbReference type="STRING" id="1081102.A0A167QA99"/>
<dbReference type="InterPro" id="IPR039600">
    <property type="entry name" value="TANGO6/Rtp1"/>
</dbReference>
<comment type="similarity">
    <text evidence="1">Belongs to the Tango6 family.</text>
</comment>
<evidence type="ECO:0000313" key="6">
    <source>
        <dbReference type="Proteomes" id="UP000076874"/>
    </source>
</evidence>
<feature type="region of interest" description="Disordered" evidence="2">
    <location>
        <begin position="429"/>
        <end position="465"/>
    </location>
</feature>
<comment type="caution">
    <text evidence="5">The sequence shown here is derived from an EMBL/GenBank/DDBJ whole genome shotgun (WGS) entry which is preliminary data.</text>
</comment>
<keyword evidence="6" id="KW-1185">Reference proteome</keyword>
<reference evidence="5 6" key="1">
    <citation type="journal article" date="2016" name="Genome Biol. Evol.">
        <title>Divergent and convergent evolution of fungal pathogenicity.</title>
        <authorList>
            <person name="Shang Y."/>
            <person name="Xiao G."/>
            <person name="Zheng P."/>
            <person name="Cen K."/>
            <person name="Zhan S."/>
            <person name="Wang C."/>
        </authorList>
    </citation>
    <scope>NUCLEOTIDE SEQUENCE [LARGE SCALE GENOMIC DNA]</scope>
    <source>
        <strain evidence="5 6">RCEF 264</strain>
    </source>
</reference>
<feature type="domain" description="RNA polymerase II assembly factor Rtp1 C-terminal" evidence="3">
    <location>
        <begin position="903"/>
        <end position="935"/>
    </location>
</feature>
<evidence type="ECO:0000259" key="4">
    <source>
        <dbReference type="Pfam" id="PF10363"/>
    </source>
</evidence>
<feature type="compositionally biased region" description="Acidic residues" evidence="2">
    <location>
        <begin position="451"/>
        <end position="461"/>
    </location>
</feature>
<dbReference type="SUPFAM" id="SSF48371">
    <property type="entry name" value="ARM repeat"/>
    <property type="match status" value="1"/>
</dbReference>
<feature type="region of interest" description="Disordered" evidence="2">
    <location>
        <begin position="972"/>
        <end position="1010"/>
    </location>
</feature>